<sequence length="72" mass="8495">MATITDDCDACGTEQEWTVERNLRHNSCSECGMRHMISLSEREAFEHKQKSQSEQQEMFDKLRKWDEEEVGV</sequence>
<dbReference type="EMBL" id="CP040637">
    <property type="protein sequence ID" value="QCW01863.1"/>
    <property type="molecule type" value="Genomic_DNA"/>
</dbReference>
<dbReference type="AlphaFoldDB" id="A0A4P9TB74"/>
<dbReference type="RefSeq" id="WP_013878525.1">
    <property type="nucleotide sequence ID" value="NZ_CP040637.1"/>
</dbReference>
<accession>A0A4P9TB74</accession>
<protein>
    <submittedName>
        <fullName evidence="1">Uncharacterized protein</fullName>
    </submittedName>
</protein>
<proteinExistence type="predicted"/>
<dbReference type="GeneID" id="10795962"/>
<organism evidence="1 2">
    <name type="scientific">Natrinema pallidum</name>
    <dbReference type="NCBI Taxonomy" id="69527"/>
    <lineage>
        <taxon>Archaea</taxon>
        <taxon>Methanobacteriati</taxon>
        <taxon>Methanobacteriota</taxon>
        <taxon>Stenosarchaea group</taxon>
        <taxon>Halobacteria</taxon>
        <taxon>Halobacteriales</taxon>
        <taxon>Natrialbaceae</taxon>
        <taxon>Natrinema</taxon>
    </lineage>
</organism>
<keyword evidence="2" id="KW-1185">Reference proteome</keyword>
<evidence type="ECO:0000313" key="2">
    <source>
        <dbReference type="Proteomes" id="UP000307562"/>
    </source>
</evidence>
<name>A0A4P9TB74_9EURY</name>
<evidence type="ECO:0000313" key="1">
    <source>
        <dbReference type="EMBL" id="QCW01863.1"/>
    </source>
</evidence>
<dbReference type="Proteomes" id="UP000307562">
    <property type="component" value="Chromosome"/>
</dbReference>
<gene>
    <name evidence="1" type="ORF">FGF80_00795</name>
</gene>
<dbReference type="KEGG" id="npl:FGF80_00795"/>
<reference evidence="2" key="1">
    <citation type="submission" date="2019-05" db="EMBL/GenBank/DDBJ databases">
        <title>Complete Genome Sequence and Methylation Pattern of the Halophilic Archaeon Natrinema pallidum BOL6-1.</title>
        <authorList>
            <person name="DasSarma P."/>
            <person name="DasSarma B.P."/>
            <person name="DasSarma S.L."/>
            <person name="Martinez F.L."/>
            <person name="Guzman D."/>
            <person name="Roberts R.J."/>
            <person name="DasSarma S."/>
        </authorList>
    </citation>
    <scope>NUCLEOTIDE SEQUENCE [LARGE SCALE GENOMIC DNA]</scope>
    <source>
        <strain evidence="2">BOL6-1</strain>
    </source>
</reference>